<comment type="caution">
    <text evidence="2">The sequence shown here is derived from an EMBL/GenBank/DDBJ whole genome shotgun (WGS) entry which is preliminary data.</text>
</comment>
<keyword evidence="3" id="KW-1185">Reference proteome</keyword>
<reference evidence="2 3" key="1">
    <citation type="journal article" date="2019" name="G3 (Bethesda)">
        <title>Sequencing of a Wild Apple (Malus baccata) Genome Unravels the Differences Between Cultivated and Wild Apple Species Regarding Disease Resistance and Cold Tolerance.</title>
        <authorList>
            <person name="Chen X."/>
        </authorList>
    </citation>
    <scope>NUCLEOTIDE SEQUENCE [LARGE SCALE GENOMIC DNA]</scope>
    <source>
        <strain evidence="3">cv. Shandingzi</strain>
        <tissue evidence="2">Leaves</tissue>
    </source>
</reference>
<dbReference type="PANTHER" id="PTHR31672:SF13">
    <property type="entry name" value="F-BOX PROTEIN CPR30-LIKE"/>
    <property type="match status" value="1"/>
</dbReference>
<evidence type="ECO:0000313" key="2">
    <source>
        <dbReference type="EMBL" id="TQD71260.1"/>
    </source>
</evidence>
<evidence type="ECO:0000259" key="1">
    <source>
        <dbReference type="Pfam" id="PF08268"/>
    </source>
</evidence>
<feature type="domain" description="F-box associated beta-propeller type 3" evidence="1">
    <location>
        <begin position="161"/>
        <end position="259"/>
    </location>
</feature>
<dbReference type="Proteomes" id="UP000315295">
    <property type="component" value="Unassembled WGS sequence"/>
</dbReference>
<gene>
    <name evidence="2" type="ORF">C1H46_043204</name>
</gene>
<protein>
    <recommendedName>
        <fullName evidence="1">F-box associated beta-propeller type 3 domain-containing protein</fullName>
    </recommendedName>
</protein>
<dbReference type="InterPro" id="IPR050796">
    <property type="entry name" value="SCF_F-box_component"/>
</dbReference>
<organism evidence="2 3">
    <name type="scientific">Malus baccata</name>
    <name type="common">Siberian crab apple</name>
    <name type="synonym">Pyrus baccata</name>
    <dbReference type="NCBI Taxonomy" id="106549"/>
    <lineage>
        <taxon>Eukaryota</taxon>
        <taxon>Viridiplantae</taxon>
        <taxon>Streptophyta</taxon>
        <taxon>Embryophyta</taxon>
        <taxon>Tracheophyta</taxon>
        <taxon>Spermatophyta</taxon>
        <taxon>Magnoliopsida</taxon>
        <taxon>eudicotyledons</taxon>
        <taxon>Gunneridae</taxon>
        <taxon>Pentapetalae</taxon>
        <taxon>rosids</taxon>
        <taxon>fabids</taxon>
        <taxon>Rosales</taxon>
        <taxon>Rosaceae</taxon>
        <taxon>Amygdaloideae</taxon>
        <taxon>Maleae</taxon>
        <taxon>Malus</taxon>
    </lineage>
</organism>
<proteinExistence type="predicted"/>
<sequence length="398" mass="45222">MNENVIKLVIVTLQNGMEEGKRFLNEENDSMTIKELKEETYEYPHFNVENSFFKKEQNLTWRTAADVCLINLLLTTISARISWLRYCHGFQPNLYNDFGVYANPWGALVSNSDFLKKQGLNVKSTRFLYSTGTRLQSIDCEALLLLKKDNDGGEGGHVAMRKETLLWNPSTRVVNTLPQIDSPPFDDIPPFRYYWMLYGFGYDSTTDDYKVVFSIVKDLCVTFAIFSLRKGSWGTVSYKHLHSGCADPSHGCLLNGVLHRLDLEPDEWHFGFLPHFYGRPTPKIVSLNLADSGGGVIIQVSRNQNIEKVTTIWVMNEYGVYDSWTKLVQIPSDLSLYNDPYIVPISILENGEVLISDSSGLVLYNPKEKTVRTVLQLEHRADCALTYVETLVSPVTGI</sequence>
<evidence type="ECO:0000313" key="3">
    <source>
        <dbReference type="Proteomes" id="UP000315295"/>
    </source>
</evidence>
<dbReference type="Pfam" id="PF08268">
    <property type="entry name" value="FBA_3"/>
    <property type="match status" value="1"/>
</dbReference>
<dbReference type="InterPro" id="IPR013187">
    <property type="entry name" value="F-box-assoc_dom_typ3"/>
</dbReference>
<dbReference type="PANTHER" id="PTHR31672">
    <property type="entry name" value="BNACNNG10540D PROTEIN"/>
    <property type="match status" value="1"/>
</dbReference>
<dbReference type="EMBL" id="VIEB01001585">
    <property type="protein sequence ID" value="TQD71260.1"/>
    <property type="molecule type" value="Genomic_DNA"/>
</dbReference>
<accession>A0A540KAU3</accession>
<dbReference type="AlphaFoldDB" id="A0A540KAU3"/>
<name>A0A540KAU3_MALBA</name>